<dbReference type="AlphaFoldDB" id="A0A834EAN9"/>
<dbReference type="SUPFAM" id="SSF52058">
    <property type="entry name" value="L domain-like"/>
    <property type="match status" value="1"/>
</dbReference>
<keyword evidence="2 5" id="KW-0732">Signal</keyword>
<evidence type="ECO:0000256" key="2">
    <source>
        <dbReference type="ARBA" id="ARBA00022729"/>
    </source>
</evidence>
<feature type="chain" id="PRO_5032536489" evidence="5">
    <location>
        <begin position="20"/>
        <end position="127"/>
    </location>
</feature>
<keyword evidence="7" id="KW-0472">Membrane</keyword>
<evidence type="ECO:0000313" key="7">
    <source>
        <dbReference type="EMBL" id="KAF6109896.1"/>
    </source>
</evidence>
<dbReference type="PANTHER" id="PTHR45712">
    <property type="entry name" value="AGAP008170-PA"/>
    <property type="match status" value="1"/>
</dbReference>
<evidence type="ECO:0000259" key="6">
    <source>
        <dbReference type="SMART" id="SM00013"/>
    </source>
</evidence>
<dbReference type="InterPro" id="IPR032675">
    <property type="entry name" value="LRR_dom_sf"/>
</dbReference>
<dbReference type="Proteomes" id="UP000664940">
    <property type="component" value="Unassembled WGS sequence"/>
</dbReference>
<evidence type="ECO:0000313" key="8">
    <source>
        <dbReference type="Proteomes" id="UP000664940"/>
    </source>
</evidence>
<dbReference type="InterPro" id="IPR001611">
    <property type="entry name" value="Leu-rich_rpt"/>
</dbReference>
<protein>
    <submittedName>
        <fullName evidence="7">Leucine rich repeat, Ig-like and transmembrane domains 2</fullName>
    </submittedName>
</protein>
<dbReference type="EMBL" id="JABVXQ010000005">
    <property type="protein sequence ID" value="KAF6109896.1"/>
    <property type="molecule type" value="Genomic_DNA"/>
</dbReference>
<dbReference type="Pfam" id="PF13855">
    <property type="entry name" value="LRR_8"/>
    <property type="match status" value="1"/>
</dbReference>
<keyword evidence="7" id="KW-0812">Transmembrane</keyword>
<organism evidence="7 8">
    <name type="scientific">Phyllostomus discolor</name>
    <name type="common">pale spear-nosed bat</name>
    <dbReference type="NCBI Taxonomy" id="89673"/>
    <lineage>
        <taxon>Eukaryota</taxon>
        <taxon>Metazoa</taxon>
        <taxon>Chordata</taxon>
        <taxon>Craniata</taxon>
        <taxon>Vertebrata</taxon>
        <taxon>Euteleostomi</taxon>
        <taxon>Mammalia</taxon>
        <taxon>Eutheria</taxon>
        <taxon>Laurasiatheria</taxon>
        <taxon>Chiroptera</taxon>
        <taxon>Yangochiroptera</taxon>
        <taxon>Phyllostomidae</taxon>
        <taxon>Phyllostominae</taxon>
        <taxon>Phyllostomus</taxon>
    </lineage>
</organism>
<dbReference type="InterPro" id="IPR000372">
    <property type="entry name" value="LRRNT"/>
</dbReference>
<dbReference type="InterPro" id="IPR050333">
    <property type="entry name" value="SLRP"/>
</dbReference>
<evidence type="ECO:0000256" key="3">
    <source>
        <dbReference type="ARBA" id="ARBA00022737"/>
    </source>
</evidence>
<keyword evidence="1" id="KW-0433">Leucine-rich repeat</keyword>
<keyword evidence="4" id="KW-0325">Glycoprotein</keyword>
<comment type="caution">
    <text evidence="7">The sequence shown here is derived from an EMBL/GenBank/DDBJ whole genome shotgun (WGS) entry which is preliminary data.</text>
</comment>
<feature type="domain" description="LRRNT" evidence="6">
    <location>
        <begin position="23"/>
        <end position="59"/>
    </location>
</feature>
<dbReference type="Gene3D" id="3.80.10.10">
    <property type="entry name" value="Ribonuclease Inhibitor"/>
    <property type="match status" value="1"/>
</dbReference>
<keyword evidence="3" id="KW-0677">Repeat</keyword>
<accession>A0A834EAN9</accession>
<name>A0A834EAN9_9CHIR</name>
<sequence length="127" mass="14439">MASVSYYFLLVLAFLDLHATWPPCLPGCTCSEENFGRTLQCMSLSLRKIPGKLPEEFKQVRIERSSLLELPSGSFVNMSTVEYLWLNFNDATVIYLGALEHLSELKELILEGNKLQYCGQRSMPPLF</sequence>
<evidence type="ECO:0000256" key="1">
    <source>
        <dbReference type="ARBA" id="ARBA00022614"/>
    </source>
</evidence>
<feature type="signal peptide" evidence="5">
    <location>
        <begin position="1"/>
        <end position="19"/>
    </location>
</feature>
<proteinExistence type="predicted"/>
<evidence type="ECO:0000256" key="4">
    <source>
        <dbReference type="ARBA" id="ARBA00023180"/>
    </source>
</evidence>
<reference evidence="7 8" key="1">
    <citation type="journal article" date="2020" name="Nature">
        <title>Six reference-quality genomes reveal evolution of bat adaptations.</title>
        <authorList>
            <person name="Jebb D."/>
            <person name="Huang Z."/>
            <person name="Pippel M."/>
            <person name="Hughes G.M."/>
            <person name="Lavrichenko K."/>
            <person name="Devanna P."/>
            <person name="Winkler S."/>
            <person name="Jermiin L.S."/>
            <person name="Skirmuntt E.C."/>
            <person name="Katzourakis A."/>
            <person name="Burkitt-Gray L."/>
            <person name="Ray D.A."/>
            <person name="Sullivan K.A.M."/>
            <person name="Roscito J.G."/>
            <person name="Kirilenko B.M."/>
            <person name="Davalos L.M."/>
            <person name="Corthals A.P."/>
            <person name="Power M.L."/>
            <person name="Jones G."/>
            <person name="Ransome R.D."/>
            <person name="Dechmann D.K.N."/>
            <person name="Locatelli A.G."/>
            <person name="Puechmaille S.J."/>
            <person name="Fedrigo O."/>
            <person name="Jarvis E.D."/>
            <person name="Hiller M."/>
            <person name="Vernes S.C."/>
            <person name="Myers E.W."/>
            <person name="Teeling E.C."/>
        </authorList>
    </citation>
    <scope>NUCLEOTIDE SEQUENCE [LARGE SCALE GENOMIC DNA]</scope>
    <source>
        <strain evidence="7">Bat1K_MPI-CBG_1</strain>
    </source>
</reference>
<gene>
    <name evidence="7" type="ORF">HJG60_012348</name>
</gene>
<dbReference type="PANTHER" id="PTHR45712:SF22">
    <property type="entry name" value="INSULIN-LIKE GROWTH FACTOR-BINDING PROTEIN COMPLEX ACID LABILE SUBUNIT"/>
    <property type="match status" value="1"/>
</dbReference>
<evidence type="ECO:0000256" key="5">
    <source>
        <dbReference type="SAM" id="SignalP"/>
    </source>
</evidence>
<dbReference type="GO" id="GO:0005615">
    <property type="term" value="C:extracellular space"/>
    <property type="evidence" value="ECO:0007669"/>
    <property type="project" value="TreeGrafter"/>
</dbReference>
<dbReference type="SMART" id="SM00013">
    <property type="entry name" value="LRRNT"/>
    <property type="match status" value="1"/>
</dbReference>